<proteinExistence type="predicted"/>
<dbReference type="RefSeq" id="YP_009249842.1">
    <property type="nucleotide sequence ID" value="NC_029996.1"/>
</dbReference>
<dbReference type="GeneID" id="27429670"/>
<name>A0A161CD60_9BBAC</name>
<accession>A0A161CD60</accession>
<organism evidence="1 2">
    <name type="scientific">Mocis latipes granulovirus</name>
    <dbReference type="NCBI Taxonomy" id="2072024"/>
    <lineage>
        <taxon>Viruses</taxon>
        <taxon>Viruses incertae sedis</taxon>
        <taxon>Naldaviricetes</taxon>
        <taxon>Lefavirales</taxon>
        <taxon>Baculoviridae</taxon>
        <taxon>Betabaculovirus</taxon>
        <taxon>Betabaculovirus molatipedis</taxon>
    </lineage>
</organism>
<dbReference type="Proteomes" id="UP000202962">
    <property type="component" value="Segment"/>
</dbReference>
<evidence type="ECO:0000313" key="2">
    <source>
        <dbReference type="Proteomes" id="UP000202962"/>
    </source>
</evidence>
<dbReference type="EMBL" id="KR011718">
    <property type="protein sequence ID" value="AKR17481.1"/>
    <property type="molecule type" value="Genomic_DNA"/>
</dbReference>
<dbReference type="OrthoDB" id="18383at10239"/>
<reference evidence="1 2" key="1">
    <citation type="submission" date="2015-03" db="EMBL/GenBank/DDBJ databases">
        <title>The complete genome sequence of Mocis sp. granulovirus.</title>
        <authorList>
            <person name="Ardisson-Araujo D.M.P."/>
            <person name="Melo F.L."/>
            <person name="Sosa-Gomez D.R."/>
            <person name="Ribeiro B.M."/>
        </authorList>
    </citation>
    <scope>NUCLEOTIDE SEQUENCE [LARGE SCALE GENOMIC DNA]</scope>
    <source>
        <strain evidence="1">Southern Brazil</strain>
    </source>
</reference>
<dbReference type="KEGG" id="vg:27429670"/>
<keyword evidence="2" id="KW-1185">Reference proteome</keyword>
<sequence>MDQSIVDDWYELFLYREGNQTIDNGDGKKTQITTTNALGYISQIYIYNTVYFYYLKAIGMYECVTYTRMVDAMMVCYVSQMDQPNMDAILELNFSVSLWAPMERHEKLHAAIPRYKNKLRCVINHQSDFSIFMFVYNTEEAEHTINEQCHETTTCATSNYKSKATQTCNLEIFSIFNRPLNLCKAVINRELTGSINQTSVYLSLPQCAIEKDQQTHKRPTPQDNMKAISRMYHKIDLNQLNRYDKYYRCTVCFSFFMSIDEYNLNKCVFCIFGKRFEAQ</sequence>
<evidence type="ECO:0000313" key="1">
    <source>
        <dbReference type="EMBL" id="AKR17481.1"/>
    </source>
</evidence>
<protein>
    <submittedName>
        <fullName evidence="1">Uncharacterized protein</fullName>
    </submittedName>
</protein>